<comment type="function">
    <text evidence="12">Specifically methylates position 2 of adenine 2503 in 23S rRNA and position 2 of adenine 37 in tRNAs.</text>
</comment>
<dbReference type="Gene3D" id="3.20.20.70">
    <property type="entry name" value="Aldolase class I"/>
    <property type="match status" value="1"/>
</dbReference>
<keyword evidence="2 12" id="KW-0004">4Fe-4S</keyword>
<dbReference type="InterPro" id="IPR013785">
    <property type="entry name" value="Aldolase_TIM"/>
</dbReference>
<dbReference type="SFLD" id="SFLDS00029">
    <property type="entry name" value="Radical_SAM"/>
    <property type="match status" value="1"/>
</dbReference>
<keyword evidence="4 12" id="KW-0698">rRNA processing</keyword>
<evidence type="ECO:0000256" key="5">
    <source>
        <dbReference type="ARBA" id="ARBA00022603"/>
    </source>
</evidence>
<evidence type="ECO:0000256" key="9">
    <source>
        <dbReference type="ARBA" id="ARBA00022723"/>
    </source>
</evidence>
<dbReference type="HAMAP" id="MF_01849">
    <property type="entry name" value="RNA_methyltr_RlmN"/>
    <property type="match status" value="1"/>
</dbReference>
<reference evidence="14 15" key="1">
    <citation type="submission" date="2020-08" db="EMBL/GenBank/DDBJ databases">
        <title>Genome public.</title>
        <authorList>
            <person name="Liu C."/>
            <person name="Sun Q."/>
        </authorList>
    </citation>
    <scope>NUCLEOTIDE SEQUENCE [LARGE SCALE GENOMIC DNA]</scope>
    <source>
        <strain evidence="14 15">NSJ-46</strain>
    </source>
</reference>
<feature type="binding site" evidence="12">
    <location>
        <position position="192"/>
    </location>
    <ligand>
        <name>S-adenosyl-L-methionine</name>
        <dbReference type="ChEBI" id="CHEBI:59789"/>
    </ligand>
</feature>
<evidence type="ECO:0000256" key="8">
    <source>
        <dbReference type="ARBA" id="ARBA00022694"/>
    </source>
</evidence>
<feature type="active site" description="Proton acceptor" evidence="12">
    <location>
        <position position="93"/>
    </location>
</feature>
<evidence type="ECO:0000256" key="7">
    <source>
        <dbReference type="ARBA" id="ARBA00022691"/>
    </source>
</evidence>
<keyword evidence="3 12" id="KW-0963">Cytoplasm</keyword>
<dbReference type="InterPro" id="IPR007197">
    <property type="entry name" value="rSAM"/>
</dbReference>
<feature type="binding site" evidence="12">
    <location>
        <position position="113"/>
    </location>
    <ligand>
        <name>[4Fe-4S] cluster</name>
        <dbReference type="ChEBI" id="CHEBI:49883"/>
        <note>4Fe-4S-S-AdoMet</note>
    </ligand>
</feature>
<evidence type="ECO:0000256" key="12">
    <source>
        <dbReference type="HAMAP-Rule" id="MF_01849"/>
    </source>
</evidence>
<feature type="domain" description="Radical SAM core" evidence="13">
    <location>
        <begin position="99"/>
        <end position="329"/>
    </location>
</feature>
<keyword evidence="10 12" id="KW-0408">Iron</keyword>
<evidence type="ECO:0000256" key="10">
    <source>
        <dbReference type="ARBA" id="ARBA00023004"/>
    </source>
</evidence>
<dbReference type="Pfam" id="PF04055">
    <property type="entry name" value="Radical_SAM"/>
    <property type="match status" value="1"/>
</dbReference>
<evidence type="ECO:0000256" key="1">
    <source>
        <dbReference type="ARBA" id="ARBA00004496"/>
    </source>
</evidence>
<feature type="binding site" evidence="12">
    <location>
        <position position="120"/>
    </location>
    <ligand>
        <name>[4Fe-4S] cluster</name>
        <dbReference type="ChEBI" id="CHEBI:49883"/>
        <note>4Fe-4S-S-AdoMet</note>
    </ligand>
</feature>
<organism evidence="14 15">
    <name type="scientific">Jingyaoa shaoxingensis</name>
    <dbReference type="NCBI Taxonomy" id="2763671"/>
    <lineage>
        <taxon>Bacteria</taxon>
        <taxon>Bacillati</taxon>
        <taxon>Bacillota</taxon>
        <taxon>Clostridia</taxon>
        <taxon>Lachnospirales</taxon>
        <taxon>Lachnospiraceae</taxon>
        <taxon>Jingyaoa</taxon>
    </lineage>
</organism>
<feature type="binding site" evidence="12">
    <location>
        <begin position="215"/>
        <end position="217"/>
    </location>
    <ligand>
        <name>S-adenosyl-L-methionine</name>
        <dbReference type="ChEBI" id="CHEBI:59789"/>
    </ligand>
</feature>
<evidence type="ECO:0000256" key="3">
    <source>
        <dbReference type="ARBA" id="ARBA00022490"/>
    </source>
</evidence>
<comment type="caution">
    <text evidence="14">The sequence shown here is derived from an EMBL/GenBank/DDBJ whole genome shotgun (WGS) entry which is preliminary data.</text>
</comment>
<feature type="active site" description="S-methylcysteine intermediate" evidence="12">
    <location>
        <position position="334"/>
    </location>
</feature>
<sequence>MEKKDLKSLDYSEMTEEMSACGEKAFRGKQIYQWLHEKLADSPDEMSNIPAKLKERLRNEYTCTHLQMIDVLTSGIDGTQKYLFRLHDGNVIESVLMKYKHGNSVCVSSQVGCRMGCRFCASTLGGLTRNLLPGEILDQVYQIQKYSGERVSNLVLMGTGEPMDNYDNVLKFIHMLSDEHGLNISQRNITVSTCGIVPRIYDLAEEKLQITLALSLHAATQEKRMELMPIAYKYDLKDVLAACRYYFEKTGRRLTFEYSLVGGVNDTDQDVQQLSELLRGLHGHVNLIPVNPIKERSYVQSNAHVVANFKSKLEKCGINATIRREMGRDIGGACGQLRKSYIDGELEIKGKEGT</sequence>
<dbReference type="EC" id="2.1.1.192" evidence="12"/>
<keyword evidence="15" id="KW-1185">Reference proteome</keyword>
<keyword evidence="8 12" id="KW-0819">tRNA processing</keyword>
<feature type="binding site" evidence="12">
    <location>
        <position position="291"/>
    </location>
    <ligand>
        <name>S-adenosyl-L-methionine</name>
        <dbReference type="ChEBI" id="CHEBI:59789"/>
    </ligand>
</feature>
<comment type="catalytic activity">
    <reaction evidence="12">
        <text>adenosine(2503) in 23S rRNA + 2 reduced [2Fe-2S]-[ferredoxin] + 2 S-adenosyl-L-methionine = 2-methyladenosine(2503) in 23S rRNA + 5'-deoxyadenosine + L-methionine + 2 oxidized [2Fe-2S]-[ferredoxin] + S-adenosyl-L-homocysteine</text>
        <dbReference type="Rhea" id="RHEA:42916"/>
        <dbReference type="Rhea" id="RHEA-COMP:10000"/>
        <dbReference type="Rhea" id="RHEA-COMP:10001"/>
        <dbReference type="Rhea" id="RHEA-COMP:10152"/>
        <dbReference type="Rhea" id="RHEA-COMP:10282"/>
        <dbReference type="ChEBI" id="CHEBI:17319"/>
        <dbReference type="ChEBI" id="CHEBI:33737"/>
        <dbReference type="ChEBI" id="CHEBI:33738"/>
        <dbReference type="ChEBI" id="CHEBI:57844"/>
        <dbReference type="ChEBI" id="CHEBI:57856"/>
        <dbReference type="ChEBI" id="CHEBI:59789"/>
        <dbReference type="ChEBI" id="CHEBI:74411"/>
        <dbReference type="ChEBI" id="CHEBI:74497"/>
        <dbReference type="EC" id="2.1.1.192"/>
    </reaction>
</comment>
<comment type="catalytic activity">
    <reaction evidence="12">
        <text>adenosine(37) in tRNA + 2 reduced [2Fe-2S]-[ferredoxin] + 2 S-adenosyl-L-methionine = 2-methyladenosine(37) in tRNA + 5'-deoxyadenosine + L-methionine + 2 oxidized [2Fe-2S]-[ferredoxin] + S-adenosyl-L-homocysteine</text>
        <dbReference type="Rhea" id="RHEA:43332"/>
        <dbReference type="Rhea" id="RHEA-COMP:10000"/>
        <dbReference type="Rhea" id="RHEA-COMP:10001"/>
        <dbReference type="Rhea" id="RHEA-COMP:10162"/>
        <dbReference type="Rhea" id="RHEA-COMP:10485"/>
        <dbReference type="ChEBI" id="CHEBI:17319"/>
        <dbReference type="ChEBI" id="CHEBI:33737"/>
        <dbReference type="ChEBI" id="CHEBI:33738"/>
        <dbReference type="ChEBI" id="CHEBI:57844"/>
        <dbReference type="ChEBI" id="CHEBI:57856"/>
        <dbReference type="ChEBI" id="CHEBI:59789"/>
        <dbReference type="ChEBI" id="CHEBI:74411"/>
        <dbReference type="ChEBI" id="CHEBI:74497"/>
        <dbReference type="EC" id="2.1.1.192"/>
    </reaction>
</comment>
<comment type="miscellaneous">
    <text evidence="12">Reaction proceeds by a ping-pong mechanism involving intermediate methylation of a conserved cysteine residue.</text>
</comment>
<dbReference type="InterPro" id="IPR027492">
    <property type="entry name" value="RNA_MTrfase_RlmN"/>
</dbReference>
<dbReference type="PROSITE" id="PS51918">
    <property type="entry name" value="RADICAL_SAM"/>
    <property type="match status" value="1"/>
</dbReference>
<keyword evidence="5 12" id="KW-0489">Methyltransferase</keyword>
<dbReference type="InterPro" id="IPR040072">
    <property type="entry name" value="Methyltransferase_A"/>
</dbReference>
<dbReference type="PANTHER" id="PTHR30544">
    <property type="entry name" value="23S RRNA METHYLTRANSFERASE"/>
    <property type="match status" value="1"/>
</dbReference>
<evidence type="ECO:0000256" key="4">
    <source>
        <dbReference type="ARBA" id="ARBA00022552"/>
    </source>
</evidence>
<dbReference type="Pfam" id="PF21016">
    <property type="entry name" value="RlmN_N"/>
    <property type="match status" value="1"/>
</dbReference>
<dbReference type="SFLD" id="SFLDF00275">
    <property type="entry name" value="adenosine_C2_methyltransferase"/>
    <property type="match status" value="1"/>
</dbReference>
<comment type="similarity">
    <text evidence="12">Belongs to the radical SAM superfamily. RlmN family.</text>
</comment>
<dbReference type="Gene3D" id="1.10.150.530">
    <property type="match status" value="1"/>
</dbReference>
<comment type="cofactor">
    <cofactor evidence="12">
        <name>[4Fe-4S] cluster</name>
        <dbReference type="ChEBI" id="CHEBI:49883"/>
    </cofactor>
    <text evidence="12">Binds 1 [4Fe-4S] cluster. The cluster is coordinated with 3 cysteines and an exchangeable S-adenosyl-L-methionine.</text>
</comment>
<dbReference type="InterPro" id="IPR048641">
    <property type="entry name" value="RlmN_N"/>
</dbReference>
<gene>
    <name evidence="12 14" type="primary">rlmN</name>
    <name evidence="14" type="ORF">H8716_01240</name>
</gene>
<comment type="subcellular location">
    <subcellularLocation>
        <location evidence="1 12">Cytoplasm</location>
    </subcellularLocation>
</comment>
<comment type="caution">
    <text evidence="12">Lacks conserved residue(s) required for the propagation of feature annotation.</text>
</comment>
<evidence type="ECO:0000313" key="15">
    <source>
        <dbReference type="Proteomes" id="UP000657421"/>
    </source>
</evidence>
<keyword evidence="9 12" id="KW-0479">Metal-binding</keyword>
<name>A0ABR7N5P2_9FIRM</name>
<evidence type="ECO:0000313" key="14">
    <source>
        <dbReference type="EMBL" id="MBC8571715.1"/>
    </source>
</evidence>
<dbReference type="CDD" id="cd01335">
    <property type="entry name" value="Radical_SAM"/>
    <property type="match status" value="1"/>
</dbReference>
<evidence type="ECO:0000256" key="6">
    <source>
        <dbReference type="ARBA" id="ARBA00022679"/>
    </source>
</evidence>
<dbReference type="NCBIfam" id="TIGR00048">
    <property type="entry name" value="rRNA_mod_RlmN"/>
    <property type="match status" value="1"/>
</dbReference>
<dbReference type="InterPro" id="IPR004383">
    <property type="entry name" value="rRNA_lsu_MTrfase_RlmN/Cfr"/>
</dbReference>
<keyword evidence="7 12" id="KW-0949">S-adenosyl-L-methionine</keyword>
<dbReference type="SUPFAM" id="SSF102114">
    <property type="entry name" value="Radical SAM enzymes"/>
    <property type="match status" value="1"/>
</dbReference>
<dbReference type="PANTHER" id="PTHR30544:SF5">
    <property type="entry name" value="RADICAL SAM CORE DOMAIN-CONTAINING PROTEIN"/>
    <property type="match status" value="1"/>
</dbReference>
<dbReference type="RefSeq" id="WP_249306662.1">
    <property type="nucleotide sequence ID" value="NZ_JACRSZ010000001.1"/>
</dbReference>
<feature type="binding site" evidence="12">
    <location>
        <begin position="160"/>
        <end position="161"/>
    </location>
    <ligand>
        <name>S-adenosyl-L-methionine</name>
        <dbReference type="ChEBI" id="CHEBI:59789"/>
    </ligand>
</feature>
<feature type="binding site" evidence="12">
    <location>
        <position position="117"/>
    </location>
    <ligand>
        <name>[4Fe-4S] cluster</name>
        <dbReference type="ChEBI" id="CHEBI:49883"/>
        <note>4Fe-4S-S-AdoMet</note>
    </ligand>
</feature>
<dbReference type="InterPro" id="IPR058240">
    <property type="entry name" value="rSAM_sf"/>
</dbReference>
<proteinExistence type="inferred from homology"/>
<dbReference type="SFLD" id="SFLDG01062">
    <property type="entry name" value="methyltransferase_(Class_A)"/>
    <property type="match status" value="1"/>
</dbReference>
<accession>A0ABR7N5P2</accession>
<evidence type="ECO:0000259" key="13">
    <source>
        <dbReference type="PROSITE" id="PS51918"/>
    </source>
</evidence>
<dbReference type="Proteomes" id="UP000657421">
    <property type="component" value="Unassembled WGS sequence"/>
</dbReference>
<dbReference type="PIRSF" id="PIRSF006004">
    <property type="entry name" value="CHP00048"/>
    <property type="match status" value="1"/>
</dbReference>
<dbReference type="EMBL" id="JACRSZ010000001">
    <property type="protein sequence ID" value="MBC8571715.1"/>
    <property type="molecule type" value="Genomic_DNA"/>
</dbReference>
<keyword evidence="6 12" id="KW-0808">Transferase</keyword>
<evidence type="ECO:0000256" key="11">
    <source>
        <dbReference type="ARBA" id="ARBA00023014"/>
    </source>
</evidence>
<keyword evidence="12" id="KW-1015">Disulfide bond</keyword>
<keyword evidence="11 12" id="KW-0411">Iron-sulfur</keyword>
<protein>
    <recommendedName>
        <fullName evidence="12">Probable dual-specificity RNA methyltransferase RlmN</fullName>
        <ecNumber evidence="12">2.1.1.192</ecNumber>
    </recommendedName>
    <alternativeName>
        <fullName evidence="12">23S rRNA (adenine(2503)-C(2))-methyltransferase</fullName>
    </alternativeName>
    <alternativeName>
        <fullName evidence="12">23S rRNA m2A2503 methyltransferase</fullName>
    </alternativeName>
    <alternativeName>
        <fullName evidence="12">Ribosomal RNA large subunit methyltransferase N</fullName>
    </alternativeName>
    <alternativeName>
        <fullName evidence="12">tRNA (adenine(37)-C(2))-methyltransferase</fullName>
    </alternativeName>
    <alternativeName>
        <fullName evidence="12">tRNA m2A37 methyltransferase</fullName>
    </alternativeName>
</protein>
<evidence type="ECO:0000256" key="2">
    <source>
        <dbReference type="ARBA" id="ARBA00022485"/>
    </source>
</evidence>